<evidence type="ECO:0000313" key="5">
    <source>
        <dbReference type="Proteomes" id="UP000198384"/>
    </source>
</evidence>
<organism evidence="4 5">
    <name type="scientific">Lutibacter agarilyticus</name>
    <dbReference type="NCBI Taxonomy" id="1109740"/>
    <lineage>
        <taxon>Bacteria</taxon>
        <taxon>Pseudomonadati</taxon>
        <taxon>Bacteroidota</taxon>
        <taxon>Flavobacteriia</taxon>
        <taxon>Flavobacteriales</taxon>
        <taxon>Flavobacteriaceae</taxon>
        <taxon>Lutibacter</taxon>
    </lineage>
</organism>
<protein>
    <submittedName>
        <fullName evidence="4">Glycosyltransferase involved in cell wall bisynthesis</fullName>
    </submittedName>
</protein>
<evidence type="ECO:0000256" key="1">
    <source>
        <dbReference type="ARBA" id="ARBA00022679"/>
    </source>
</evidence>
<feature type="domain" description="Glycosyl transferase family 1" evidence="2">
    <location>
        <begin position="183"/>
        <end position="329"/>
    </location>
</feature>
<sequence>MKILVDAHIFDKSYQGTASYIKGLYSELVKVEGFEISLCANNIEKLKIIFKDPRFKFVKLKSTSKWQRLIFEIPKIIKENKYDYAHFQYVTPIIKGCKYINTIHDLLFLDFKQYFPWKYRIKNWVLFYLSAFRSDILLTVSEYSKQDLIKKFNLPKNKIFVTPNAVDIYIGDYLDIKMKYNLNKYILYVSRFEPRKNHSKLLAAFYNLSLDKQGYELVFVGSKTEAIEIETFNELKKEVNLLDNNSKVKFFENLNWEELHSFYHYAECFVFPSLAEGFGIPPIEASLNNTKVVCSNQTAMEDFSFFKYRFNPNNEGEIEEALSLCLNDNDYPFEEINKSVIAKYNWNKIAYKFYNYLNLINE</sequence>
<dbReference type="RefSeq" id="WP_089381132.1">
    <property type="nucleotide sequence ID" value="NZ_FZNT01000004.1"/>
</dbReference>
<proteinExistence type="predicted"/>
<dbReference type="AlphaFoldDB" id="A0A238WTH7"/>
<reference evidence="4 5" key="1">
    <citation type="submission" date="2017-06" db="EMBL/GenBank/DDBJ databases">
        <authorList>
            <person name="Kim H.J."/>
            <person name="Triplett B.A."/>
        </authorList>
    </citation>
    <scope>NUCLEOTIDE SEQUENCE [LARGE SCALE GENOMIC DNA]</scope>
    <source>
        <strain evidence="4 5">DSM 29150</strain>
    </source>
</reference>
<dbReference type="Pfam" id="PF13439">
    <property type="entry name" value="Glyco_transf_4"/>
    <property type="match status" value="1"/>
</dbReference>
<evidence type="ECO:0000313" key="4">
    <source>
        <dbReference type="EMBL" id="SNR49866.1"/>
    </source>
</evidence>
<dbReference type="GO" id="GO:0009103">
    <property type="term" value="P:lipopolysaccharide biosynthetic process"/>
    <property type="evidence" value="ECO:0007669"/>
    <property type="project" value="TreeGrafter"/>
</dbReference>
<feature type="domain" description="Glycosyltransferase subfamily 4-like N-terminal" evidence="3">
    <location>
        <begin position="16"/>
        <end position="168"/>
    </location>
</feature>
<evidence type="ECO:0000259" key="2">
    <source>
        <dbReference type="Pfam" id="PF00534"/>
    </source>
</evidence>
<accession>A0A238WTH7</accession>
<name>A0A238WTH7_9FLAO</name>
<dbReference type="GO" id="GO:0016757">
    <property type="term" value="F:glycosyltransferase activity"/>
    <property type="evidence" value="ECO:0007669"/>
    <property type="project" value="InterPro"/>
</dbReference>
<dbReference type="PANTHER" id="PTHR46401">
    <property type="entry name" value="GLYCOSYLTRANSFERASE WBBK-RELATED"/>
    <property type="match status" value="1"/>
</dbReference>
<keyword evidence="5" id="KW-1185">Reference proteome</keyword>
<dbReference type="PANTHER" id="PTHR46401:SF2">
    <property type="entry name" value="GLYCOSYLTRANSFERASE WBBK-RELATED"/>
    <property type="match status" value="1"/>
</dbReference>
<keyword evidence="1 4" id="KW-0808">Transferase</keyword>
<dbReference type="Pfam" id="PF00534">
    <property type="entry name" value="Glycos_transf_1"/>
    <property type="match status" value="1"/>
</dbReference>
<dbReference type="OrthoDB" id="9801609at2"/>
<dbReference type="Gene3D" id="3.40.50.2000">
    <property type="entry name" value="Glycogen Phosphorylase B"/>
    <property type="match status" value="2"/>
</dbReference>
<dbReference type="Proteomes" id="UP000198384">
    <property type="component" value="Unassembled WGS sequence"/>
</dbReference>
<evidence type="ECO:0000259" key="3">
    <source>
        <dbReference type="Pfam" id="PF13439"/>
    </source>
</evidence>
<gene>
    <name evidence="4" type="ORF">SAMN06265371_1048</name>
</gene>
<dbReference type="EMBL" id="FZNT01000004">
    <property type="protein sequence ID" value="SNR49866.1"/>
    <property type="molecule type" value="Genomic_DNA"/>
</dbReference>
<dbReference type="InterPro" id="IPR001296">
    <property type="entry name" value="Glyco_trans_1"/>
</dbReference>
<dbReference type="SUPFAM" id="SSF53756">
    <property type="entry name" value="UDP-Glycosyltransferase/glycogen phosphorylase"/>
    <property type="match status" value="1"/>
</dbReference>
<dbReference type="InterPro" id="IPR028098">
    <property type="entry name" value="Glyco_trans_4-like_N"/>
</dbReference>
<dbReference type="CDD" id="cd03809">
    <property type="entry name" value="GT4_MtfB-like"/>
    <property type="match status" value="1"/>
</dbReference>